<reference evidence="5 6" key="1">
    <citation type="journal article" date="2015" name="Antonie Van Leeuwenhoek">
        <title>Oceanobacillus bengalensis sp. nov., a bacterium isolated from seawater of the Bay of Bengal.</title>
        <authorList>
            <person name="Yongchang O."/>
            <person name="Xiang W."/>
            <person name="Wang G."/>
        </authorList>
    </citation>
    <scope>NUCLEOTIDE SEQUENCE [LARGE SCALE GENOMIC DNA]</scope>
    <source>
        <strain evidence="5 6">MCCC 1K00260</strain>
    </source>
</reference>
<gene>
    <name evidence="5" type="ORF">D8M05_15445</name>
</gene>
<sequence>MSENLALKAFVVLMKANKSLEEIIKKDISNHGMRTSDFTILEALYHKGRQTIRQISEAVLISTGSITYVIDKLENKGLLERSDCKDDRRVVYIQLTDKGTELMDEIFPKHQKVIEEIFQDVSTEEKEIIIDVLKRIGKKGEELK</sequence>
<dbReference type="OrthoDB" id="9799747at2"/>
<proteinExistence type="predicted"/>
<keyword evidence="2" id="KW-0238">DNA-binding</keyword>
<evidence type="ECO:0000313" key="6">
    <source>
        <dbReference type="Proteomes" id="UP000281813"/>
    </source>
</evidence>
<evidence type="ECO:0000256" key="3">
    <source>
        <dbReference type="ARBA" id="ARBA00023163"/>
    </source>
</evidence>
<comment type="caution">
    <text evidence="5">The sequence shown here is derived from an EMBL/GenBank/DDBJ whole genome shotgun (WGS) entry which is preliminary data.</text>
</comment>
<accession>A0A494YU30</accession>
<evidence type="ECO:0000256" key="1">
    <source>
        <dbReference type="ARBA" id="ARBA00023015"/>
    </source>
</evidence>
<keyword evidence="3" id="KW-0804">Transcription</keyword>
<dbReference type="InterPro" id="IPR036388">
    <property type="entry name" value="WH-like_DNA-bd_sf"/>
</dbReference>
<dbReference type="GO" id="GO:0006950">
    <property type="term" value="P:response to stress"/>
    <property type="evidence" value="ECO:0007669"/>
    <property type="project" value="TreeGrafter"/>
</dbReference>
<dbReference type="SUPFAM" id="SSF46785">
    <property type="entry name" value="Winged helix' DNA-binding domain"/>
    <property type="match status" value="1"/>
</dbReference>
<feature type="domain" description="HTH marR-type" evidence="4">
    <location>
        <begin position="6"/>
        <end position="138"/>
    </location>
</feature>
<dbReference type="CDD" id="cd00090">
    <property type="entry name" value="HTH_ARSR"/>
    <property type="match status" value="1"/>
</dbReference>
<dbReference type="GO" id="GO:0003677">
    <property type="term" value="F:DNA binding"/>
    <property type="evidence" value="ECO:0007669"/>
    <property type="project" value="UniProtKB-KW"/>
</dbReference>
<organism evidence="5 6">
    <name type="scientific">Oceanobacillus bengalensis</name>
    <dbReference type="NCBI Taxonomy" id="1435466"/>
    <lineage>
        <taxon>Bacteria</taxon>
        <taxon>Bacillati</taxon>
        <taxon>Bacillota</taxon>
        <taxon>Bacilli</taxon>
        <taxon>Bacillales</taxon>
        <taxon>Bacillaceae</taxon>
        <taxon>Oceanobacillus</taxon>
    </lineage>
</organism>
<dbReference type="PROSITE" id="PS50995">
    <property type="entry name" value="HTH_MARR_2"/>
    <property type="match status" value="1"/>
</dbReference>
<name>A0A494YU30_9BACI</name>
<dbReference type="EMBL" id="RBZO01000028">
    <property type="protein sequence ID" value="RKQ13626.1"/>
    <property type="molecule type" value="Genomic_DNA"/>
</dbReference>
<dbReference type="Gene3D" id="1.10.10.10">
    <property type="entry name" value="Winged helix-like DNA-binding domain superfamily/Winged helix DNA-binding domain"/>
    <property type="match status" value="1"/>
</dbReference>
<dbReference type="SMART" id="SM00347">
    <property type="entry name" value="HTH_MARR"/>
    <property type="match status" value="1"/>
</dbReference>
<dbReference type="PRINTS" id="PR00598">
    <property type="entry name" value="HTHMARR"/>
</dbReference>
<dbReference type="PROSITE" id="PS01117">
    <property type="entry name" value="HTH_MARR_1"/>
    <property type="match status" value="1"/>
</dbReference>
<keyword evidence="6" id="KW-1185">Reference proteome</keyword>
<dbReference type="Proteomes" id="UP000281813">
    <property type="component" value="Unassembled WGS sequence"/>
</dbReference>
<dbReference type="AlphaFoldDB" id="A0A494YU30"/>
<dbReference type="GO" id="GO:0003700">
    <property type="term" value="F:DNA-binding transcription factor activity"/>
    <property type="evidence" value="ECO:0007669"/>
    <property type="project" value="InterPro"/>
</dbReference>
<evidence type="ECO:0000259" key="4">
    <source>
        <dbReference type="PROSITE" id="PS50995"/>
    </source>
</evidence>
<dbReference type="InterPro" id="IPR036390">
    <property type="entry name" value="WH_DNA-bd_sf"/>
</dbReference>
<protein>
    <submittedName>
        <fullName evidence="5">MarR family transcriptional regulator</fullName>
    </submittedName>
</protein>
<evidence type="ECO:0000256" key="2">
    <source>
        <dbReference type="ARBA" id="ARBA00023125"/>
    </source>
</evidence>
<dbReference type="InterPro" id="IPR023187">
    <property type="entry name" value="Tscrpt_reg_MarR-type_CS"/>
</dbReference>
<keyword evidence="1" id="KW-0805">Transcription regulation</keyword>
<dbReference type="InterPro" id="IPR011991">
    <property type="entry name" value="ArsR-like_HTH"/>
</dbReference>
<dbReference type="PANTHER" id="PTHR33164:SF56">
    <property type="entry name" value="HTH-TYPE TRANSCRIPTIONAL REGULATOR MHQR"/>
    <property type="match status" value="1"/>
</dbReference>
<evidence type="ECO:0000313" key="5">
    <source>
        <dbReference type="EMBL" id="RKQ13626.1"/>
    </source>
</evidence>
<dbReference type="RefSeq" id="WP_121133386.1">
    <property type="nucleotide sequence ID" value="NZ_JBHUFK010000053.1"/>
</dbReference>
<dbReference type="InterPro" id="IPR000835">
    <property type="entry name" value="HTH_MarR-typ"/>
</dbReference>
<dbReference type="Pfam" id="PF01047">
    <property type="entry name" value="MarR"/>
    <property type="match status" value="1"/>
</dbReference>
<dbReference type="PANTHER" id="PTHR33164">
    <property type="entry name" value="TRANSCRIPTIONAL REGULATOR, MARR FAMILY"/>
    <property type="match status" value="1"/>
</dbReference>
<dbReference type="InterPro" id="IPR039422">
    <property type="entry name" value="MarR/SlyA-like"/>
</dbReference>